<dbReference type="RefSeq" id="WP_188748283.1">
    <property type="nucleotide sequence ID" value="NZ_BMIJ01000004.1"/>
</dbReference>
<feature type="transmembrane region" description="Helical" evidence="1">
    <location>
        <begin position="318"/>
        <end position="338"/>
    </location>
</feature>
<reference evidence="3" key="1">
    <citation type="journal article" date="2019" name="Int. J. Syst. Evol. Microbiol.">
        <title>The Global Catalogue of Microorganisms (GCM) 10K type strain sequencing project: providing services to taxonomists for standard genome sequencing and annotation.</title>
        <authorList>
            <consortium name="The Broad Institute Genomics Platform"/>
            <consortium name="The Broad Institute Genome Sequencing Center for Infectious Disease"/>
            <person name="Wu L."/>
            <person name="Ma J."/>
        </authorList>
    </citation>
    <scope>NUCLEOTIDE SEQUENCE [LARGE SCALE GENOMIC DNA]</scope>
    <source>
        <strain evidence="3">CGMCC 1.15341</strain>
    </source>
</reference>
<evidence type="ECO:0000313" key="3">
    <source>
        <dbReference type="Proteomes" id="UP000629025"/>
    </source>
</evidence>
<organism evidence="2 3">
    <name type="scientific">Marinobacterium zhoushanense</name>
    <dbReference type="NCBI Taxonomy" id="1679163"/>
    <lineage>
        <taxon>Bacteria</taxon>
        <taxon>Pseudomonadati</taxon>
        <taxon>Pseudomonadota</taxon>
        <taxon>Gammaproteobacteria</taxon>
        <taxon>Oceanospirillales</taxon>
        <taxon>Oceanospirillaceae</taxon>
        <taxon>Marinobacterium</taxon>
    </lineage>
</organism>
<feature type="transmembrane region" description="Helical" evidence="1">
    <location>
        <begin position="245"/>
        <end position="269"/>
    </location>
</feature>
<feature type="transmembrane region" description="Helical" evidence="1">
    <location>
        <begin position="69"/>
        <end position="87"/>
    </location>
</feature>
<feature type="transmembrane region" description="Helical" evidence="1">
    <location>
        <begin position="289"/>
        <end position="311"/>
    </location>
</feature>
<feature type="transmembrane region" description="Helical" evidence="1">
    <location>
        <begin position="205"/>
        <end position="224"/>
    </location>
</feature>
<keyword evidence="1" id="KW-1133">Transmembrane helix</keyword>
<feature type="transmembrane region" description="Helical" evidence="1">
    <location>
        <begin position="350"/>
        <end position="378"/>
    </location>
</feature>
<dbReference type="EMBL" id="BMIJ01000004">
    <property type="protein sequence ID" value="GGB95870.1"/>
    <property type="molecule type" value="Genomic_DNA"/>
</dbReference>
<keyword evidence="1" id="KW-0472">Membrane</keyword>
<dbReference type="Pfam" id="PF03594">
    <property type="entry name" value="BenE"/>
    <property type="match status" value="1"/>
</dbReference>
<keyword evidence="1" id="KW-0812">Transmembrane</keyword>
<keyword evidence="3" id="KW-1185">Reference proteome</keyword>
<name>A0ABQ1KDU0_9GAMM</name>
<comment type="caution">
    <text evidence="2">The sequence shown here is derived from an EMBL/GenBank/DDBJ whole genome shotgun (WGS) entry which is preliminary data.</text>
</comment>
<dbReference type="PANTHER" id="PTHR30199:SF0">
    <property type="entry name" value="INNER MEMBRANE PROTEIN YDCO"/>
    <property type="match status" value="1"/>
</dbReference>
<dbReference type="NCBIfam" id="TIGR00843">
    <property type="entry name" value="benE"/>
    <property type="match status" value="1"/>
</dbReference>
<feature type="transmembrane region" description="Helical" evidence="1">
    <location>
        <begin position="93"/>
        <end position="112"/>
    </location>
</feature>
<feature type="transmembrane region" description="Helical" evidence="1">
    <location>
        <begin position="12"/>
        <end position="33"/>
    </location>
</feature>
<evidence type="ECO:0000256" key="1">
    <source>
        <dbReference type="SAM" id="Phobius"/>
    </source>
</evidence>
<dbReference type="PANTHER" id="PTHR30199">
    <property type="entry name" value="MFS FAMILY TRANSPORTER, PREDICTED SUBSTRATE BENZOATE"/>
    <property type="match status" value="1"/>
</dbReference>
<feature type="transmembrane region" description="Helical" evidence="1">
    <location>
        <begin position="119"/>
        <end position="137"/>
    </location>
</feature>
<protein>
    <submittedName>
        <fullName evidence="2">Benzoate transporter</fullName>
    </submittedName>
</protein>
<dbReference type="Proteomes" id="UP000629025">
    <property type="component" value="Unassembled WGS sequence"/>
</dbReference>
<gene>
    <name evidence="2" type="ORF">GCM10011352_22460</name>
</gene>
<dbReference type="InterPro" id="IPR004711">
    <property type="entry name" value="Benzoate_Transporter"/>
</dbReference>
<proteinExistence type="predicted"/>
<accession>A0ABQ1KDU0</accession>
<evidence type="ECO:0000313" key="2">
    <source>
        <dbReference type="EMBL" id="GGB95870.1"/>
    </source>
</evidence>
<feature type="transmembrane region" description="Helical" evidence="1">
    <location>
        <begin position="45"/>
        <end position="62"/>
    </location>
</feature>
<sequence>MKCLFNLSHISAGFVAVLVGYTSSAVIIFQAAASAGAGPAEISSWLWALGIGMALTSIGLSLRYKTPVLTAWSTPGAALLVTGLSGLSLNEAVGVFLFSSALITLCGITGWFERLMRHIPSPLAAAMLAGVLLQFGLQLFGALQHQLLLVAAMLVCYLVVRQLLPRYVIPVTLLIGLLIATGQGLLQVEVLSWQLARPVWVMPEFSITALIGVGIPLFIVTMASQNIPGLAVLRANGYDTPASPLITGTGLTGLLLAPFGGFAFNLAAITAAICMGREADPDPARRYMATVWAGFFYLLTGLFGATVAALFAAFPAELVMAIAGLALLGTIGNSLGAALHDSDSREAALITFLVTASGITLAGVGSAFWGLAAGLLGYHLPKLITTVRSAGLSARSEP</sequence>
<feature type="transmembrane region" description="Helical" evidence="1">
    <location>
        <begin position="167"/>
        <end position="185"/>
    </location>
</feature>